<evidence type="ECO:0000313" key="4">
    <source>
        <dbReference type="Proteomes" id="UP000199427"/>
    </source>
</evidence>
<dbReference type="NCBIfam" id="TIGR04087">
    <property type="entry name" value="YqxM_for_SipW"/>
    <property type="match status" value="1"/>
</dbReference>
<evidence type="ECO:0000256" key="2">
    <source>
        <dbReference type="SAM" id="Phobius"/>
    </source>
</evidence>
<organism evidence="3 4">
    <name type="scientific">Piscibacillus halophilus</name>
    <dbReference type="NCBI Taxonomy" id="571933"/>
    <lineage>
        <taxon>Bacteria</taxon>
        <taxon>Bacillati</taxon>
        <taxon>Bacillota</taxon>
        <taxon>Bacilli</taxon>
        <taxon>Bacillales</taxon>
        <taxon>Bacillaceae</taxon>
        <taxon>Piscibacillus</taxon>
    </lineage>
</organism>
<name>A0A1H9E0W5_9BACI</name>
<protein>
    <submittedName>
        <fullName evidence="3">TasA anchoring/assembly protein</fullName>
    </submittedName>
</protein>
<dbReference type="AlphaFoldDB" id="A0A1H9E0W5"/>
<keyword evidence="4" id="KW-1185">Reference proteome</keyword>
<accession>A0A1H9E0W5</accession>
<feature type="compositionally biased region" description="Basic and acidic residues" evidence="1">
    <location>
        <begin position="197"/>
        <end position="236"/>
    </location>
</feature>
<dbReference type="EMBL" id="FOES01000008">
    <property type="protein sequence ID" value="SEQ19341.1"/>
    <property type="molecule type" value="Genomic_DNA"/>
</dbReference>
<feature type="compositionally biased region" description="Basic and acidic residues" evidence="1">
    <location>
        <begin position="250"/>
        <end position="283"/>
    </location>
</feature>
<evidence type="ECO:0000313" key="3">
    <source>
        <dbReference type="EMBL" id="SEQ19341.1"/>
    </source>
</evidence>
<dbReference type="RefSeq" id="WP_091773098.1">
    <property type="nucleotide sequence ID" value="NZ_FOES01000008.1"/>
</dbReference>
<feature type="compositionally biased region" description="Basic and acidic residues" evidence="1">
    <location>
        <begin position="176"/>
        <end position="188"/>
    </location>
</feature>
<dbReference type="STRING" id="571933.SAMN05216362_10829"/>
<keyword evidence="2" id="KW-0472">Membrane</keyword>
<dbReference type="InterPro" id="IPR023848">
    <property type="entry name" value="TasA"/>
</dbReference>
<dbReference type="OrthoDB" id="2707117at2"/>
<proteinExistence type="predicted"/>
<dbReference type="GO" id="GO:0097311">
    <property type="term" value="C:bacterial biofilm matrix"/>
    <property type="evidence" value="ECO:0007669"/>
    <property type="project" value="InterPro"/>
</dbReference>
<dbReference type="Proteomes" id="UP000199427">
    <property type="component" value="Unassembled WGS sequence"/>
</dbReference>
<sequence length="293" mass="33509">MRRYTRVVKYRKKHQKLILLIKIIAIWYFSVFFVSMLTSGTQAYFNSQPHSSVSINAADSWWDGSELIFTGKNTQNVKACAPEEISVEIKNIGKDMYDSATFEVYFTTTGKPQNPHGEKVGEGVIEPLNKDEVKDIVYLAEENGFYEFKAYQHKDYEGENVEIWSEKVHVNCNAANEEKDKGDEKEQNEVESAPVNEDSKEEVNKSVEDHQEKEQDEEGSKQEEKQQEEETGKEDEVQSVNEEQDQSEDNVEKENSNADSEKGLENKDSKGDLKGSEKDSSKEENDETADSEE</sequence>
<feature type="transmembrane region" description="Helical" evidence="2">
    <location>
        <begin position="20"/>
        <end position="45"/>
    </location>
</feature>
<keyword evidence="2" id="KW-0812">Transmembrane</keyword>
<evidence type="ECO:0000256" key="1">
    <source>
        <dbReference type="SAM" id="MobiDB-lite"/>
    </source>
</evidence>
<keyword evidence="2" id="KW-1133">Transmembrane helix</keyword>
<reference evidence="3 4" key="1">
    <citation type="submission" date="2016-10" db="EMBL/GenBank/DDBJ databases">
        <authorList>
            <person name="de Groot N.N."/>
        </authorList>
    </citation>
    <scope>NUCLEOTIDE SEQUENCE [LARGE SCALE GENOMIC DNA]</scope>
    <source>
        <strain evidence="3 4">DSM 21633</strain>
    </source>
</reference>
<feature type="compositionally biased region" description="Acidic residues" evidence="1">
    <location>
        <begin position="284"/>
        <end position="293"/>
    </location>
</feature>
<feature type="region of interest" description="Disordered" evidence="1">
    <location>
        <begin position="176"/>
        <end position="293"/>
    </location>
</feature>
<gene>
    <name evidence="3" type="ORF">SAMN05216362_10829</name>
</gene>